<dbReference type="InterPro" id="IPR050559">
    <property type="entry name" value="P-Pant_transferase_sf"/>
</dbReference>
<dbReference type="STRING" id="452652.KSE_03780"/>
<dbReference type="RefSeq" id="WP_014133545.1">
    <property type="nucleotide sequence ID" value="NC_016109.1"/>
</dbReference>
<dbReference type="GO" id="GO:0005829">
    <property type="term" value="C:cytosol"/>
    <property type="evidence" value="ECO:0007669"/>
    <property type="project" value="TreeGrafter"/>
</dbReference>
<protein>
    <submittedName>
        <fullName evidence="5">Putative phosphopantetheinyl transferase</fullName>
    </submittedName>
</protein>
<dbReference type="Proteomes" id="UP000007076">
    <property type="component" value="Chromosome"/>
</dbReference>
<reference evidence="5 6" key="1">
    <citation type="journal article" date="2010" name="DNA Res.">
        <title>Genome sequence of Kitasatospora setae NBRC 14216T: an evolutionary snapshot of the family Streptomycetaceae.</title>
        <authorList>
            <person name="Ichikawa N."/>
            <person name="Oguchi A."/>
            <person name="Ikeda H."/>
            <person name="Ishikawa J."/>
            <person name="Kitani S."/>
            <person name="Watanabe Y."/>
            <person name="Nakamura S."/>
            <person name="Katano Y."/>
            <person name="Kishi E."/>
            <person name="Sasagawa M."/>
            <person name="Ankai A."/>
            <person name="Fukui S."/>
            <person name="Hashimoto Y."/>
            <person name="Kamata S."/>
            <person name="Otoguro M."/>
            <person name="Tanikawa S."/>
            <person name="Nihira T."/>
            <person name="Horinouchi S."/>
            <person name="Ohnishi Y."/>
            <person name="Hayakawa M."/>
            <person name="Kuzuyama T."/>
            <person name="Arisawa A."/>
            <person name="Nomoto F."/>
            <person name="Miura H."/>
            <person name="Takahashi Y."/>
            <person name="Fujita N."/>
        </authorList>
    </citation>
    <scope>NUCLEOTIDE SEQUENCE [LARGE SCALE GENOMIC DNA]</scope>
    <source>
        <strain evidence="6">ATCC 33774 / DSM 43861 / JCM 3304 / KCC A-0304 / NBRC 14216 / KM-6054</strain>
    </source>
</reference>
<organism evidence="5 6">
    <name type="scientific">Kitasatospora setae (strain ATCC 33774 / DSM 43861 / JCM 3304 / KCC A-0304 / NBRC 14216 / KM-6054)</name>
    <name type="common">Streptomyces setae</name>
    <dbReference type="NCBI Taxonomy" id="452652"/>
    <lineage>
        <taxon>Bacteria</taxon>
        <taxon>Bacillati</taxon>
        <taxon>Actinomycetota</taxon>
        <taxon>Actinomycetes</taxon>
        <taxon>Kitasatosporales</taxon>
        <taxon>Streptomycetaceae</taxon>
        <taxon>Kitasatospora</taxon>
    </lineage>
</organism>
<dbReference type="GO" id="GO:0008897">
    <property type="term" value="F:holo-[acyl-carrier-protein] synthase activity"/>
    <property type="evidence" value="ECO:0007669"/>
    <property type="project" value="InterPro"/>
</dbReference>
<evidence type="ECO:0000313" key="5">
    <source>
        <dbReference type="EMBL" id="BAJ26225.1"/>
    </source>
</evidence>
<evidence type="ECO:0000256" key="2">
    <source>
        <dbReference type="ARBA" id="ARBA00022679"/>
    </source>
</evidence>
<comment type="similarity">
    <text evidence="1">Belongs to the P-Pant transferase superfamily. Gsp/Sfp/HetI/AcpT family.</text>
</comment>
<dbReference type="Gene3D" id="3.90.470.20">
    <property type="entry name" value="4'-phosphopantetheinyl transferase domain"/>
    <property type="match status" value="2"/>
</dbReference>
<keyword evidence="2 5" id="KW-0808">Transferase</keyword>
<dbReference type="EMBL" id="AP010968">
    <property type="protein sequence ID" value="BAJ26225.1"/>
    <property type="molecule type" value="Genomic_DNA"/>
</dbReference>
<dbReference type="InterPro" id="IPR037143">
    <property type="entry name" value="4-PPantetheinyl_Trfase_dom_sf"/>
</dbReference>
<accession>E4N4U4</accession>
<evidence type="ECO:0000259" key="4">
    <source>
        <dbReference type="Pfam" id="PF01648"/>
    </source>
</evidence>
<dbReference type="PANTHER" id="PTHR12215">
    <property type="entry name" value="PHOSPHOPANTETHEINE TRANSFERASE"/>
    <property type="match status" value="1"/>
</dbReference>
<evidence type="ECO:0000256" key="3">
    <source>
        <dbReference type="SAM" id="MobiDB-lite"/>
    </source>
</evidence>
<dbReference type="GO" id="GO:0019878">
    <property type="term" value="P:lysine biosynthetic process via aminoadipic acid"/>
    <property type="evidence" value="ECO:0007669"/>
    <property type="project" value="TreeGrafter"/>
</dbReference>
<dbReference type="PATRIC" id="fig|452652.3.peg.372"/>
<dbReference type="eggNOG" id="COG2091">
    <property type="taxonomic scope" value="Bacteria"/>
</dbReference>
<dbReference type="SUPFAM" id="SSF56214">
    <property type="entry name" value="4'-phosphopantetheinyl transferase"/>
    <property type="match status" value="2"/>
</dbReference>
<sequence>MSAPVPALSGARRRRLPTAAGPVDLWWHVSPGPAPVRGRALLQHAVGARRGRPAAEVAVLRDPLGRPVPAPDRFPPLCLSAAHSGPVTVAAVLAAPRPGTLLGIDVEHLAAPPSAQLLDLALTAAERAALAELPPALRLPRFLALWTAKEAVAKALGWPLLRALTDVELVLRPRPAVARLGRNRAPAGWQLLPLRLPGRPHTATLALYQPPATPPPPPRREHRPWTSPEASP</sequence>
<evidence type="ECO:0000313" key="6">
    <source>
        <dbReference type="Proteomes" id="UP000007076"/>
    </source>
</evidence>
<dbReference type="PANTHER" id="PTHR12215:SF10">
    <property type="entry name" value="L-AMINOADIPATE-SEMIALDEHYDE DEHYDROGENASE-PHOSPHOPANTETHEINYL TRANSFERASE"/>
    <property type="match status" value="1"/>
</dbReference>
<proteinExistence type="inferred from homology"/>
<keyword evidence="6" id="KW-1185">Reference proteome</keyword>
<dbReference type="AlphaFoldDB" id="E4N4U4"/>
<name>E4N4U4_KITSK</name>
<dbReference type="KEGG" id="ksk:KSE_03780"/>
<gene>
    <name evidence="5" type="ordered locus">KSE_03780</name>
</gene>
<dbReference type="GO" id="GO:0000287">
    <property type="term" value="F:magnesium ion binding"/>
    <property type="evidence" value="ECO:0007669"/>
    <property type="project" value="InterPro"/>
</dbReference>
<dbReference type="InterPro" id="IPR008278">
    <property type="entry name" value="4-PPantetheinyl_Trfase_dom"/>
</dbReference>
<feature type="domain" description="4'-phosphopantetheinyl transferase" evidence="4">
    <location>
        <begin position="102"/>
        <end position="189"/>
    </location>
</feature>
<evidence type="ECO:0000256" key="1">
    <source>
        <dbReference type="ARBA" id="ARBA00010990"/>
    </source>
</evidence>
<feature type="region of interest" description="Disordered" evidence="3">
    <location>
        <begin position="205"/>
        <end position="232"/>
    </location>
</feature>
<dbReference type="HOGENOM" id="CLU_1193550_0_0_11"/>
<dbReference type="Pfam" id="PF01648">
    <property type="entry name" value="ACPS"/>
    <property type="match status" value="1"/>
</dbReference>